<dbReference type="EMBL" id="CAJPWZ010001286">
    <property type="protein sequence ID" value="CAG2212051.1"/>
    <property type="molecule type" value="Genomic_DNA"/>
</dbReference>
<reference evidence="2" key="1">
    <citation type="submission" date="2021-03" db="EMBL/GenBank/DDBJ databases">
        <authorList>
            <person name="Bekaert M."/>
        </authorList>
    </citation>
    <scope>NUCLEOTIDE SEQUENCE</scope>
</reference>
<comment type="caution">
    <text evidence="2">The sequence shown here is derived from an EMBL/GenBank/DDBJ whole genome shotgun (WGS) entry which is preliminary data.</text>
</comment>
<organism evidence="2 3">
    <name type="scientific">Mytilus edulis</name>
    <name type="common">Blue mussel</name>
    <dbReference type="NCBI Taxonomy" id="6550"/>
    <lineage>
        <taxon>Eukaryota</taxon>
        <taxon>Metazoa</taxon>
        <taxon>Spiralia</taxon>
        <taxon>Lophotrochozoa</taxon>
        <taxon>Mollusca</taxon>
        <taxon>Bivalvia</taxon>
        <taxon>Autobranchia</taxon>
        <taxon>Pteriomorphia</taxon>
        <taxon>Mytilida</taxon>
        <taxon>Mytiloidea</taxon>
        <taxon>Mytilidae</taxon>
        <taxon>Mytilinae</taxon>
        <taxon>Mytilus</taxon>
    </lineage>
</organism>
<feature type="compositionally biased region" description="Basic and acidic residues" evidence="1">
    <location>
        <begin position="128"/>
        <end position="145"/>
    </location>
</feature>
<dbReference type="OrthoDB" id="10603791at2759"/>
<evidence type="ECO:0000313" key="2">
    <source>
        <dbReference type="EMBL" id="CAG2212051.1"/>
    </source>
</evidence>
<evidence type="ECO:0000313" key="3">
    <source>
        <dbReference type="Proteomes" id="UP000683360"/>
    </source>
</evidence>
<name>A0A8S3S518_MYTED</name>
<protein>
    <submittedName>
        <fullName evidence="2">Uncharacterized protein</fullName>
    </submittedName>
</protein>
<dbReference type="Proteomes" id="UP000683360">
    <property type="component" value="Unassembled WGS sequence"/>
</dbReference>
<proteinExistence type="predicted"/>
<accession>A0A8S3S518</accession>
<keyword evidence="3" id="KW-1185">Reference proteome</keyword>
<dbReference type="AlphaFoldDB" id="A0A8S3S518"/>
<evidence type="ECO:0000256" key="1">
    <source>
        <dbReference type="SAM" id="MobiDB-lite"/>
    </source>
</evidence>
<sequence>MSSDSKNRLSGIIDKYPTGPLNEKYLGPVQHLIATTSDWLGDWYSSVKANDKKKKITMAEKTIFECTTENYEAIHKFKDIISNSEACVPKPTDVLTCVQKPPILIQKDDIVESDFEENPVKHPSRQTAAREIHISEKTEENDRDGGTGNTYYREVF</sequence>
<feature type="region of interest" description="Disordered" evidence="1">
    <location>
        <begin position="116"/>
        <end position="156"/>
    </location>
</feature>
<gene>
    <name evidence="2" type="ORF">MEDL_26064</name>
</gene>